<evidence type="ECO:0000313" key="1">
    <source>
        <dbReference type="EMBL" id="GIY97726.1"/>
    </source>
</evidence>
<keyword evidence="2" id="KW-1185">Reference proteome</keyword>
<comment type="caution">
    <text evidence="1">The sequence shown here is derived from an EMBL/GenBank/DDBJ whole genome shotgun (WGS) entry which is preliminary data.</text>
</comment>
<sequence>MLSTKNLDKSFKKILPYKLTSPSSKSKRSAAMQNVPMPLAFIQGRSHSRGSFKLLKEGGLAFWKIVEFSRHWTRLNDDGLELIKMSTVVQTLVVSDEDLQNCKIIFRQKKMILAYC</sequence>
<protein>
    <submittedName>
        <fullName evidence="1">Uncharacterized protein</fullName>
    </submittedName>
</protein>
<reference evidence="1 2" key="1">
    <citation type="submission" date="2021-06" db="EMBL/GenBank/DDBJ databases">
        <title>Caerostris extrusa draft genome.</title>
        <authorList>
            <person name="Kono N."/>
            <person name="Arakawa K."/>
        </authorList>
    </citation>
    <scope>NUCLEOTIDE SEQUENCE [LARGE SCALE GENOMIC DNA]</scope>
</reference>
<dbReference type="Proteomes" id="UP001054945">
    <property type="component" value="Unassembled WGS sequence"/>
</dbReference>
<dbReference type="EMBL" id="BPLR01018205">
    <property type="protein sequence ID" value="GIY97726.1"/>
    <property type="molecule type" value="Genomic_DNA"/>
</dbReference>
<accession>A0AAV4XUS6</accession>
<organism evidence="1 2">
    <name type="scientific">Caerostris extrusa</name>
    <name type="common">Bark spider</name>
    <name type="synonym">Caerostris bankana</name>
    <dbReference type="NCBI Taxonomy" id="172846"/>
    <lineage>
        <taxon>Eukaryota</taxon>
        <taxon>Metazoa</taxon>
        <taxon>Ecdysozoa</taxon>
        <taxon>Arthropoda</taxon>
        <taxon>Chelicerata</taxon>
        <taxon>Arachnida</taxon>
        <taxon>Araneae</taxon>
        <taxon>Araneomorphae</taxon>
        <taxon>Entelegynae</taxon>
        <taxon>Araneoidea</taxon>
        <taxon>Araneidae</taxon>
        <taxon>Caerostris</taxon>
    </lineage>
</organism>
<gene>
    <name evidence="1" type="ORF">CEXT_41671</name>
</gene>
<proteinExistence type="predicted"/>
<name>A0AAV4XUS6_CAEEX</name>
<dbReference type="AlphaFoldDB" id="A0AAV4XUS6"/>
<evidence type="ECO:0000313" key="2">
    <source>
        <dbReference type="Proteomes" id="UP001054945"/>
    </source>
</evidence>